<dbReference type="Gene3D" id="3.30.429.10">
    <property type="entry name" value="Macrophage Migration Inhibitory Factor"/>
    <property type="match status" value="1"/>
</dbReference>
<proteinExistence type="predicted"/>
<organism evidence="2 3">
    <name type="scientific">Aspergillus avenaceus</name>
    <dbReference type="NCBI Taxonomy" id="36643"/>
    <lineage>
        <taxon>Eukaryota</taxon>
        <taxon>Fungi</taxon>
        <taxon>Dikarya</taxon>
        <taxon>Ascomycota</taxon>
        <taxon>Pezizomycotina</taxon>
        <taxon>Eurotiomycetes</taxon>
        <taxon>Eurotiomycetidae</taxon>
        <taxon>Eurotiales</taxon>
        <taxon>Aspergillaceae</taxon>
        <taxon>Aspergillus</taxon>
        <taxon>Aspergillus subgen. Circumdati</taxon>
    </lineage>
</organism>
<gene>
    <name evidence="2" type="ORF">BDV25DRAFT_138968</name>
</gene>
<dbReference type="EMBL" id="ML742073">
    <property type="protein sequence ID" value="KAE8151340.1"/>
    <property type="molecule type" value="Genomic_DNA"/>
</dbReference>
<reference evidence="2 3" key="1">
    <citation type="submission" date="2019-04" db="EMBL/GenBank/DDBJ databases">
        <title>Friends and foes A comparative genomics study of 23 Aspergillus species from section Flavi.</title>
        <authorList>
            <consortium name="DOE Joint Genome Institute"/>
            <person name="Kjaerbolling I."/>
            <person name="Vesth T."/>
            <person name="Frisvad J.C."/>
            <person name="Nybo J.L."/>
            <person name="Theobald S."/>
            <person name="Kildgaard S."/>
            <person name="Isbrandt T."/>
            <person name="Kuo A."/>
            <person name="Sato A."/>
            <person name="Lyhne E.K."/>
            <person name="Kogle M.E."/>
            <person name="Wiebenga A."/>
            <person name="Kun R.S."/>
            <person name="Lubbers R.J."/>
            <person name="Makela M.R."/>
            <person name="Barry K."/>
            <person name="Chovatia M."/>
            <person name="Clum A."/>
            <person name="Daum C."/>
            <person name="Haridas S."/>
            <person name="He G."/>
            <person name="LaButti K."/>
            <person name="Lipzen A."/>
            <person name="Mondo S."/>
            <person name="Riley R."/>
            <person name="Salamov A."/>
            <person name="Simmons B.A."/>
            <person name="Magnuson J.K."/>
            <person name="Henrissat B."/>
            <person name="Mortensen U.H."/>
            <person name="Larsen T.O."/>
            <person name="Devries R.P."/>
            <person name="Grigoriev I.V."/>
            <person name="Machida M."/>
            <person name="Baker S.E."/>
            <person name="Andersen M.R."/>
        </authorList>
    </citation>
    <scope>NUCLEOTIDE SEQUENCE [LARGE SCALE GENOMIC DNA]</scope>
    <source>
        <strain evidence="2 3">IBT 18842</strain>
    </source>
</reference>
<accession>A0A5N6TYD5</accession>
<dbReference type="AlphaFoldDB" id="A0A5N6TYD5"/>
<dbReference type="InterPro" id="IPR028116">
    <property type="entry name" value="Cis-CaaD-like"/>
</dbReference>
<feature type="domain" description="Tautomerase cis-CaaD-like" evidence="1">
    <location>
        <begin position="1"/>
        <end position="135"/>
    </location>
</feature>
<name>A0A5N6TYD5_ASPAV</name>
<dbReference type="Pfam" id="PF14832">
    <property type="entry name" value="Tautomerase_3"/>
    <property type="match status" value="1"/>
</dbReference>
<evidence type="ECO:0000313" key="2">
    <source>
        <dbReference type="EMBL" id="KAE8151340.1"/>
    </source>
</evidence>
<sequence>MPRWTFELTPDMLSATEKQTLAQQITATYTEVGIPGFLVNMFFHENRIGCFFSGGKTPPNTVFFVIDHAARTFPSEEVRLAFIARINKIVRPILAPKNIKWEYNIYEHPRDNWRVNGMVPPVDQKEAWGQWMDQNTAVPYGHYVTGSDEDDSKLKL</sequence>
<dbReference type="Proteomes" id="UP000325780">
    <property type="component" value="Unassembled WGS sequence"/>
</dbReference>
<dbReference type="OrthoDB" id="2129288at2759"/>
<protein>
    <submittedName>
        <fullName evidence="2">Putative oxalocrotonate tautomerase</fullName>
    </submittedName>
</protein>
<evidence type="ECO:0000259" key="1">
    <source>
        <dbReference type="Pfam" id="PF14832"/>
    </source>
</evidence>
<evidence type="ECO:0000313" key="3">
    <source>
        <dbReference type="Proteomes" id="UP000325780"/>
    </source>
</evidence>
<dbReference type="InterPro" id="IPR014347">
    <property type="entry name" value="Tautomerase/MIF_sf"/>
</dbReference>
<keyword evidence="3" id="KW-1185">Reference proteome</keyword>